<comment type="similarity">
    <text evidence="1">Belongs to the amidase family.</text>
</comment>
<dbReference type="SUPFAM" id="SSF75304">
    <property type="entry name" value="Amidase signature (AS) enzymes"/>
    <property type="match status" value="1"/>
</dbReference>
<gene>
    <name evidence="3" type="ORF">RM423_14930</name>
</gene>
<keyword evidence="4" id="KW-1185">Reference proteome</keyword>
<dbReference type="InterPro" id="IPR036928">
    <property type="entry name" value="AS_sf"/>
</dbReference>
<evidence type="ECO:0000313" key="3">
    <source>
        <dbReference type="EMBL" id="MDT0262688.1"/>
    </source>
</evidence>
<dbReference type="RefSeq" id="WP_311423837.1">
    <property type="nucleotide sequence ID" value="NZ_JAVREH010000021.1"/>
</dbReference>
<dbReference type="Proteomes" id="UP001183176">
    <property type="component" value="Unassembled WGS sequence"/>
</dbReference>
<organism evidence="3 4">
    <name type="scientific">Jatrophihabitans lederbergiae</name>
    <dbReference type="NCBI Taxonomy" id="3075547"/>
    <lineage>
        <taxon>Bacteria</taxon>
        <taxon>Bacillati</taxon>
        <taxon>Actinomycetota</taxon>
        <taxon>Actinomycetes</taxon>
        <taxon>Jatrophihabitantales</taxon>
        <taxon>Jatrophihabitantaceae</taxon>
        <taxon>Jatrophihabitans</taxon>
    </lineage>
</organism>
<accession>A0ABU2JEL1</accession>
<dbReference type="PANTHER" id="PTHR11895:SF7">
    <property type="entry name" value="GLUTAMYL-TRNA(GLN) AMIDOTRANSFERASE SUBUNIT A, MITOCHONDRIAL"/>
    <property type="match status" value="1"/>
</dbReference>
<protein>
    <submittedName>
        <fullName evidence="3">Amidase</fullName>
    </submittedName>
</protein>
<evidence type="ECO:0000259" key="2">
    <source>
        <dbReference type="Pfam" id="PF01425"/>
    </source>
</evidence>
<dbReference type="EMBL" id="JAVREH010000021">
    <property type="protein sequence ID" value="MDT0262688.1"/>
    <property type="molecule type" value="Genomic_DNA"/>
</dbReference>
<dbReference type="InterPro" id="IPR020556">
    <property type="entry name" value="Amidase_CS"/>
</dbReference>
<evidence type="ECO:0000256" key="1">
    <source>
        <dbReference type="ARBA" id="ARBA00009199"/>
    </source>
</evidence>
<feature type="domain" description="Amidase" evidence="2">
    <location>
        <begin position="21"/>
        <end position="448"/>
    </location>
</feature>
<name>A0ABU2JEL1_9ACTN</name>
<dbReference type="InterPro" id="IPR023631">
    <property type="entry name" value="Amidase_dom"/>
</dbReference>
<dbReference type="Gene3D" id="3.90.1300.10">
    <property type="entry name" value="Amidase signature (AS) domain"/>
    <property type="match status" value="1"/>
</dbReference>
<dbReference type="Pfam" id="PF01425">
    <property type="entry name" value="Amidase"/>
    <property type="match status" value="1"/>
</dbReference>
<dbReference type="PROSITE" id="PS00571">
    <property type="entry name" value="AMIDASES"/>
    <property type="match status" value="1"/>
</dbReference>
<evidence type="ECO:0000313" key="4">
    <source>
        <dbReference type="Proteomes" id="UP001183176"/>
    </source>
</evidence>
<proteinExistence type="inferred from homology"/>
<sequence length="463" mass="47287">MDAWATATAIAAGRTSAVQTVTDALGRIEERDGELNAFTVVVADSAVAQAAEVDSGSRGGPLAGVPISVKDHVWVRGLSATNGSRALADFVPDETCACVERLINAGAIIVGKTNNPEFCYRGITDNDLYGLTRNPRRLDRTPGGSSGGAAASVAAGMVPLAVGTDGGGSIRIPSAFCGTYGLKPTFGLVPKLPGFRGWPTLSVTGPIAGSVRDLALALSVMAGPSAHDRLSYPAPAADYLTGVSAPAGGSSGGWAGLRVAVSADLGFAELNADVRASFGAAMDALSDAGAVLTEARPEPIDPCALWDSIALPEGFASEEPLLDGERGNLVGKDAAAIIRAGARLSAADYLDAQHLREGYHTRWARFFTDFDVLLTPTMPVTAFEVGRLAPATVNGAPVPESFDAWCALALPANLAGLPAVSIPIGPGNDGLPVGLQLMGPRWSEGTLLRAATAADEACRSSRG</sequence>
<dbReference type="InterPro" id="IPR000120">
    <property type="entry name" value="Amidase"/>
</dbReference>
<reference evidence="4" key="1">
    <citation type="submission" date="2023-07" db="EMBL/GenBank/DDBJ databases">
        <title>30 novel species of actinomycetes from the DSMZ collection.</title>
        <authorList>
            <person name="Nouioui I."/>
        </authorList>
    </citation>
    <scope>NUCLEOTIDE SEQUENCE [LARGE SCALE GENOMIC DNA]</scope>
    <source>
        <strain evidence="4">DSM 44399</strain>
    </source>
</reference>
<dbReference type="PANTHER" id="PTHR11895">
    <property type="entry name" value="TRANSAMIDASE"/>
    <property type="match status" value="1"/>
</dbReference>
<comment type="caution">
    <text evidence="3">The sequence shown here is derived from an EMBL/GenBank/DDBJ whole genome shotgun (WGS) entry which is preliminary data.</text>
</comment>